<feature type="transmembrane region" description="Helical" evidence="1">
    <location>
        <begin position="9"/>
        <end position="31"/>
    </location>
</feature>
<accession>A0A5P2H7A1</accession>
<evidence type="ECO:0000313" key="3">
    <source>
        <dbReference type="Proteomes" id="UP000322822"/>
    </source>
</evidence>
<proteinExistence type="predicted"/>
<gene>
    <name evidence="2" type="ORF">FOB72_13600</name>
</gene>
<dbReference type="RefSeq" id="WP_150372999.1">
    <property type="nucleotide sequence ID" value="NZ_CP044065.1"/>
</dbReference>
<name>A0A5P2H7A1_9BURK</name>
<keyword evidence="1" id="KW-1133">Transmembrane helix</keyword>
<sequence>MRLRQRGQALVELAAAAGGVLVLLFLALAMLGRFHDVRTKTLMASRYAAWERTVYLDDAGWNKYGASVTKTPQALRSEAVQRVFGHDAPALRADDGTRNALPQGGLPMWHDVAGKDLLKRYEDIQLRTSRTNTGTALDTAIGVLDAGGAVGVGPDLSITNQQRAQIDVAVGADSQTLRKLWPGWTGFTASDANVLLTNAWTPDGRDGTLAQVTNLAPLHRGEFLGSAIFMPLAVFAPDITGLDLGKIAPDVVPADRVGQ</sequence>
<dbReference type="EMBL" id="CP044065">
    <property type="protein sequence ID" value="QET02980.1"/>
    <property type="molecule type" value="Genomic_DNA"/>
</dbReference>
<evidence type="ECO:0000256" key="1">
    <source>
        <dbReference type="SAM" id="Phobius"/>
    </source>
</evidence>
<protein>
    <submittedName>
        <fullName evidence="2">Uncharacterized protein</fullName>
    </submittedName>
</protein>
<dbReference type="OrthoDB" id="8779905at2"/>
<keyword evidence="1" id="KW-0812">Transmembrane</keyword>
<dbReference type="Proteomes" id="UP000322822">
    <property type="component" value="Chromosome 1"/>
</dbReference>
<dbReference type="AlphaFoldDB" id="A0A5P2H7A1"/>
<keyword evidence="1" id="KW-0472">Membrane</keyword>
<evidence type="ECO:0000313" key="2">
    <source>
        <dbReference type="EMBL" id="QET02980.1"/>
    </source>
</evidence>
<organism evidence="2 3">
    <name type="scientific">Cupriavidus pauculus</name>
    <dbReference type="NCBI Taxonomy" id="82633"/>
    <lineage>
        <taxon>Bacteria</taxon>
        <taxon>Pseudomonadati</taxon>
        <taxon>Pseudomonadota</taxon>
        <taxon>Betaproteobacteria</taxon>
        <taxon>Burkholderiales</taxon>
        <taxon>Burkholderiaceae</taxon>
        <taxon>Cupriavidus</taxon>
    </lineage>
</organism>
<reference evidence="2 3" key="1">
    <citation type="submission" date="2019-09" db="EMBL/GenBank/DDBJ databases">
        <title>FDA dAtabase for Regulatory Grade micrObial Sequences (FDA-ARGOS): Supporting development and validation of Infectious Disease Dx tests.</title>
        <authorList>
            <person name="Sciortino C."/>
            <person name="Tallon L."/>
            <person name="Sadzewicz L."/>
            <person name="Vavikolanu K."/>
            <person name="Mehta A."/>
            <person name="Aluvathingal J."/>
            <person name="Nadendla S."/>
            <person name="Nandy P."/>
            <person name="Geyer C."/>
            <person name="Yan Y."/>
            <person name="Sichtig H."/>
        </authorList>
    </citation>
    <scope>NUCLEOTIDE SEQUENCE [LARGE SCALE GENOMIC DNA]</scope>
    <source>
        <strain evidence="2 3">FDAARGOS_664</strain>
    </source>
</reference>